<dbReference type="STRING" id="865938.Weevi_0762"/>
<gene>
    <name evidence="1" type="ordered locus">Weevi_0762</name>
</gene>
<organism evidence="1 2">
    <name type="scientific">Weeksella virosa (strain ATCC 43766 / DSM 16922 / JCM 21250 / CCUG 30538 / CDC 9751 / IAM 14551 / NBRC 16016 / NCTC 11634 / CL345/78)</name>
    <dbReference type="NCBI Taxonomy" id="865938"/>
    <lineage>
        <taxon>Bacteria</taxon>
        <taxon>Pseudomonadati</taxon>
        <taxon>Bacteroidota</taxon>
        <taxon>Flavobacteriia</taxon>
        <taxon>Flavobacteriales</taxon>
        <taxon>Weeksellaceae</taxon>
        <taxon>Weeksella</taxon>
    </lineage>
</organism>
<dbReference type="AlphaFoldDB" id="F0P0R2"/>
<proteinExistence type="predicted"/>
<reference evidence="1 2" key="1">
    <citation type="journal article" date="2011" name="Stand. Genomic Sci.">
        <title>Complete genome sequence of Weeksella virosa type strain (9751).</title>
        <authorList>
            <person name="Lang E."/>
            <person name="Teshima H."/>
            <person name="Lucas S."/>
            <person name="Lapidus A."/>
            <person name="Hammon N."/>
            <person name="Deshpande S."/>
            <person name="Nolan M."/>
            <person name="Cheng J.F."/>
            <person name="Pitluck S."/>
            <person name="Liolios K."/>
            <person name="Pagani I."/>
            <person name="Mikhailova N."/>
            <person name="Ivanova N."/>
            <person name="Mavromatis K."/>
            <person name="Pati A."/>
            <person name="Tapia R."/>
            <person name="Han C."/>
            <person name="Goodwin L."/>
            <person name="Chen A."/>
            <person name="Palaniappan K."/>
            <person name="Land M."/>
            <person name="Hauser L."/>
            <person name="Chang Y.J."/>
            <person name="Jeffries C.D."/>
            <person name="Brambilla E.M."/>
            <person name="Kopitz M."/>
            <person name="Rohde M."/>
            <person name="Goker M."/>
            <person name="Tindall B.J."/>
            <person name="Detter J.C."/>
            <person name="Woyke T."/>
            <person name="Bristow J."/>
            <person name="Eisen J.A."/>
            <person name="Markowitz V."/>
            <person name="Hugenholtz P."/>
            <person name="Klenk H.P."/>
            <person name="Kyrpides N.C."/>
        </authorList>
    </citation>
    <scope>NUCLEOTIDE SEQUENCE [LARGE SCALE GENOMIC DNA]</scope>
    <source>
        <strain evidence="2">ATCC 43766 / DSM 16922 / JCM 21250 / NBRC 16016 / NCTC 11634 / CL345/78</strain>
    </source>
</reference>
<dbReference type="HOGENOM" id="CLU_3031343_0_0_10"/>
<dbReference type="EMBL" id="CP002455">
    <property type="protein sequence ID" value="ADX67476.1"/>
    <property type="molecule type" value="Genomic_DNA"/>
</dbReference>
<name>F0P0R2_WEEVC</name>
<evidence type="ECO:0000313" key="2">
    <source>
        <dbReference type="Proteomes" id="UP000008641"/>
    </source>
</evidence>
<dbReference type="KEGG" id="wvi:Weevi_0762"/>
<evidence type="ECO:0000313" key="1">
    <source>
        <dbReference type="EMBL" id="ADX67476.1"/>
    </source>
</evidence>
<accession>F0P0R2</accession>
<sequence>MYIFSYYASRGNCFFLAYFDIRKVSRFIDLVGLKMKVSAFALTFLFLDLCISHNF</sequence>
<reference evidence="2" key="2">
    <citation type="journal article" date="2011" name="Stand. Genomic Sci.">
        <title>Complete genome sequence of Weeksella virosa type strain (9751T).</title>
        <authorList>
            <person name="Lang E."/>
            <person name="Teshima H."/>
            <person name="Lucas S."/>
            <person name="Lapidus A."/>
            <person name="Hammon N."/>
            <person name="Deshpande S."/>
            <person name="Nolan M."/>
            <person name="Cheng J."/>
            <person name="Pitluck S."/>
            <person name="Liolios K."/>
            <person name="Pagani I."/>
            <person name="Mikhailova N."/>
            <person name="Ivanova N."/>
            <person name="Mavromatis K."/>
            <person name="Pati A."/>
            <person name="Tapia R."/>
            <person name="Han C."/>
            <person name="Goodwin L."/>
            <person name="Chen A."/>
            <person name="Palaniappan K."/>
            <person name="Land M."/>
            <person name="Hauser L."/>
            <person name="Chang Y."/>
            <person name="Jeffries C."/>
            <person name="Brambilla E."/>
            <person name="Kopitz M."/>
            <person name="Rohde M."/>
            <person name="Goker M."/>
            <person name="Tindall B."/>
            <person name="Detter J."/>
            <person name="Woyke T."/>
            <person name="Bristow J."/>
            <person name="Eisen J."/>
            <person name="Markowitz V."/>
            <person name="Hugenholtz P."/>
            <person name="Klenk H."/>
            <person name="Kyrpides N."/>
        </authorList>
    </citation>
    <scope>NUCLEOTIDE SEQUENCE [LARGE SCALE GENOMIC DNA]</scope>
    <source>
        <strain evidence="2">ATCC 43766 / DSM 16922 / JCM 21250 / NBRC 16016 / NCTC 11634 / CL345/78</strain>
    </source>
</reference>
<protein>
    <submittedName>
        <fullName evidence="1">Uncharacterized protein</fullName>
    </submittedName>
</protein>
<keyword evidence="2" id="KW-1185">Reference proteome</keyword>
<dbReference type="Proteomes" id="UP000008641">
    <property type="component" value="Chromosome"/>
</dbReference>